<evidence type="ECO:0000313" key="2">
    <source>
        <dbReference type="EMBL" id="ARF09166.1"/>
    </source>
</evidence>
<dbReference type="InterPro" id="IPR028889">
    <property type="entry name" value="USP"/>
</dbReference>
<dbReference type="InterPro" id="IPR001394">
    <property type="entry name" value="Peptidase_C19_UCH"/>
</dbReference>
<dbReference type="CDD" id="cd02257">
    <property type="entry name" value="Peptidase_C19"/>
    <property type="match status" value="1"/>
</dbReference>
<dbReference type="InterPro" id="IPR038765">
    <property type="entry name" value="Papain-like_cys_pep_sf"/>
</dbReference>
<dbReference type="PANTHER" id="PTHR24006:SF827">
    <property type="entry name" value="UBIQUITIN CARBOXYL-TERMINAL HYDROLASE 34"/>
    <property type="match status" value="1"/>
</dbReference>
<dbReference type="PROSITE" id="PS50235">
    <property type="entry name" value="USP_3"/>
    <property type="match status" value="1"/>
</dbReference>
<proteinExistence type="predicted"/>
<organism evidence="2">
    <name type="scientific">Catovirus CTV1</name>
    <dbReference type="NCBI Taxonomy" id="1977631"/>
    <lineage>
        <taxon>Viruses</taxon>
        <taxon>Varidnaviria</taxon>
        <taxon>Bamfordvirae</taxon>
        <taxon>Nucleocytoviricota</taxon>
        <taxon>Megaviricetes</taxon>
        <taxon>Imitervirales</taxon>
        <taxon>Mimiviridae</taxon>
        <taxon>Klosneuvirinae</taxon>
        <taxon>Catovirus</taxon>
    </lineage>
</organism>
<dbReference type="EMBL" id="KY684084">
    <property type="protein sequence ID" value="ARF09166.1"/>
    <property type="molecule type" value="Genomic_DNA"/>
</dbReference>
<evidence type="ECO:0000259" key="1">
    <source>
        <dbReference type="PROSITE" id="PS50235"/>
    </source>
</evidence>
<sequence length="302" mass="35196">MNNQKDENIIIVENGYNTCYIDSLLIGLFYVPSNIYNNMLENDPINKDFLYLQEIIKCNFIEPIRKGISVSGEIVNEIRNYSFINGWKINEPHELTEQQDITEYYNFLLENLSNQLIYINRTTITEGITTKDDEGILEKIPFITVTVKEHECEMAVKALINNWLNDNPVDIVRETIENNVRITKNVKGLNIYKISNIPGIIPIHINRFSDNNSIKIMTKIEINKKIKLSNNCDARWIIQSVICHTGSSIKEGHYYCILMNNDKWLMFDDMSIPSLKEIDMSNPELIDKIKSESVFLIYKHYN</sequence>
<dbReference type="PANTHER" id="PTHR24006">
    <property type="entry name" value="UBIQUITIN CARBOXYL-TERMINAL HYDROLASE"/>
    <property type="match status" value="1"/>
</dbReference>
<feature type="domain" description="USP" evidence="1">
    <location>
        <begin position="10"/>
        <end position="301"/>
    </location>
</feature>
<keyword evidence="2" id="KW-0378">Hydrolase</keyword>
<dbReference type="Gene3D" id="3.90.70.10">
    <property type="entry name" value="Cysteine proteinases"/>
    <property type="match status" value="1"/>
</dbReference>
<gene>
    <name evidence="2" type="ORF">Catovirus_2_115</name>
</gene>
<name>A0A1V0SBT5_9VIRU</name>
<dbReference type="InterPro" id="IPR050164">
    <property type="entry name" value="Peptidase_C19"/>
</dbReference>
<accession>A0A1V0SBT5</accession>
<dbReference type="GO" id="GO:0004843">
    <property type="term" value="F:cysteine-type deubiquitinase activity"/>
    <property type="evidence" value="ECO:0007669"/>
    <property type="project" value="InterPro"/>
</dbReference>
<protein>
    <submittedName>
        <fullName evidence="2">Ubiquitin carboxyl-terminal hydrolase</fullName>
    </submittedName>
</protein>
<dbReference type="SUPFAM" id="SSF54001">
    <property type="entry name" value="Cysteine proteinases"/>
    <property type="match status" value="1"/>
</dbReference>
<dbReference type="Pfam" id="PF00443">
    <property type="entry name" value="UCH"/>
    <property type="match status" value="1"/>
</dbReference>
<reference evidence="2" key="1">
    <citation type="journal article" date="2017" name="Science">
        <title>Giant viruses with an expanded complement of translation system components.</title>
        <authorList>
            <person name="Schulz F."/>
            <person name="Yutin N."/>
            <person name="Ivanova N.N."/>
            <person name="Ortega D.R."/>
            <person name="Lee T.K."/>
            <person name="Vierheilig J."/>
            <person name="Daims H."/>
            <person name="Horn M."/>
            <person name="Wagner M."/>
            <person name="Jensen G.J."/>
            <person name="Kyrpides N.C."/>
            <person name="Koonin E.V."/>
            <person name="Woyke T."/>
        </authorList>
    </citation>
    <scope>NUCLEOTIDE SEQUENCE</scope>
    <source>
        <strain evidence="2">CTV1</strain>
    </source>
</reference>
<dbReference type="GO" id="GO:0016579">
    <property type="term" value="P:protein deubiquitination"/>
    <property type="evidence" value="ECO:0007669"/>
    <property type="project" value="InterPro"/>
</dbReference>